<dbReference type="InterPro" id="IPR005545">
    <property type="entry name" value="YCII"/>
</dbReference>
<dbReference type="PANTHER" id="PTHR37828">
    <property type="entry name" value="GSR2449 PROTEIN"/>
    <property type="match status" value="1"/>
</dbReference>
<proteinExistence type="inferred from homology"/>
<evidence type="ECO:0000256" key="1">
    <source>
        <dbReference type="ARBA" id="ARBA00007689"/>
    </source>
</evidence>
<dbReference type="AlphaFoldDB" id="A0A556RVW7"/>
<dbReference type="GO" id="GO:0016787">
    <property type="term" value="F:hydrolase activity"/>
    <property type="evidence" value="ECO:0007669"/>
    <property type="project" value="UniProtKB-KW"/>
</dbReference>
<accession>A0A556RVW7</accession>
<evidence type="ECO:0000313" key="3">
    <source>
        <dbReference type="EMBL" id="TSJ93033.1"/>
    </source>
</evidence>
<dbReference type="PANTHER" id="PTHR37828:SF1">
    <property type="entry name" value="YCII-RELATED DOMAIN-CONTAINING PROTEIN"/>
    <property type="match status" value="1"/>
</dbReference>
<dbReference type="EMBL" id="VMHM01000018">
    <property type="protein sequence ID" value="TSJ93033.1"/>
    <property type="molecule type" value="Genomic_DNA"/>
</dbReference>
<reference evidence="3 4" key="1">
    <citation type="submission" date="2019-07" db="EMBL/GenBank/DDBJ databases">
        <title>Gilliamella genomes.</title>
        <authorList>
            <person name="Zheng H."/>
        </authorList>
    </citation>
    <scope>NUCLEOTIDE SEQUENCE [LARGE SCALE GENOMIC DNA]</scope>
    <source>
        <strain evidence="3 4">W8127</strain>
    </source>
</reference>
<dbReference type="Proteomes" id="UP000319483">
    <property type="component" value="Unassembled WGS sequence"/>
</dbReference>
<comment type="caution">
    <text evidence="3">The sequence shown here is derived from an EMBL/GenBank/DDBJ whole genome shotgun (WGS) entry which is preliminary data.</text>
</comment>
<name>A0A556RVW7_9GAMM</name>
<protein>
    <submittedName>
        <fullName evidence="3">GTP cyclohydrolase</fullName>
    </submittedName>
</protein>
<dbReference type="InterPro" id="IPR011008">
    <property type="entry name" value="Dimeric_a/b-barrel"/>
</dbReference>
<dbReference type="Pfam" id="PF03795">
    <property type="entry name" value="YCII"/>
    <property type="match status" value="1"/>
</dbReference>
<evidence type="ECO:0000259" key="2">
    <source>
        <dbReference type="Pfam" id="PF03795"/>
    </source>
</evidence>
<feature type="domain" description="YCII-related" evidence="2">
    <location>
        <begin position="13"/>
        <end position="71"/>
    </location>
</feature>
<organism evidence="3 4">
    <name type="scientific">Gilliamella apicola</name>
    <dbReference type="NCBI Taxonomy" id="1196095"/>
    <lineage>
        <taxon>Bacteria</taxon>
        <taxon>Pseudomonadati</taxon>
        <taxon>Pseudomonadota</taxon>
        <taxon>Gammaproteobacteria</taxon>
        <taxon>Orbales</taxon>
        <taxon>Orbaceae</taxon>
        <taxon>Gilliamella</taxon>
    </lineage>
</organism>
<comment type="similarity">
    <text evidence="1">Belongs to the YciI family.</text>
</comment>
<dbReference type="RefSeq" id="WP_086327238.1">
    <property type="nucleotide sequence ID" value="NZ_CAMLBV010000025.1"/>
</dbReference>
<sequence>MIIVTLKFKKPMPEIFAKLDEHNVFLDDYFAKNKFLASGLLEDKSGGIILVMSDSIEEAQNIMKTDPFYIHDLVDFDYTFFAATKLSPSLQLK</sequence>
<dbReference type="SUPFAM" id="SSF54909">
    <property type="entry name" value="Dimeric alpha+beta barrel"/>
    <property type="match status" value="1"/>
</dbReference>
<keyword evidence="3" id="KW-0378">Hydrolase</keyword>
<evidence type="ECO:0000313" key="4">
    <source>
        <dbReference type="Proteomes" id="UP000319483"/>
    </source>
</evidence>
<gene>
    <name evidence="3" type="ORF">FPQ15_12315</name>
</gene>